<dbReference type="Proteomes" id="UP000324222">
    <property type="component" value="Unassembled WGS sequence"/>
</dbReference>
<feature type="region of interest" description="Disordered" evidence="1">
    <location>
        <begin position="128"/>
        <end position="147"/>
    </location>
</feature>
<proteinExistence type="predicted"/>
<accession>A0A5B7GI73</accession>
<organism evidence="2 3">
    <name type="scientific">Portunus trituberculatus</name>
    <name type="common">Swimming crab</name>
    <name type="synonym">Neptunus trituberculatus</name>
    <dbReference type="NCBI Taxonomy" id="210409"/>
    <lineage>
        <taxon>Eukaryota</taxon>
        <taxon>Metazoa</taxon>
        <taxon>Ecdysozoa</taxon>
        <taxon>Arthropoda</taxon>
        <taxon>Crustacea</taxon>
        <taxon>Multicrustacea</taxon>
        <taxon>Malacostraca</taxon>
        <taxon>Eumalacostraca</taxon>
        <taxon>Eucarida</taxon>
        <taxon>Decapoda</taxon>
        <taxon>Pleocyemata</taxon>
        <taxon>Brachyura</taxon>
        <taxon>Eubrachyura</taxon>
        <taxon>Portunoidea</taxon>
        <taxon>Portunidae</taxon>
        <taxon>Portuninae</taxon>
        <taxon>Portunus</taxon>
    </lineage>
</organism>
<evidence type="ECO:0000256" key="1">
    <source>
        <dbReference type="SAM" id="MobiDB-lite"/>
    </source>
</evidence>
<sequence length="251" mass="27209">MCHHYHHHHHHHHHHHYNSHITATSPLSAALLKPPSSIPASATTTKYDRWPSIIAPCFPRALPSTLLYHSCCSDPPLTSTLTTFPTPHISHTEITDTASTPWPHNSQLVPCRSLDNLPFPLLPLPSPGNTPALSPQRPRLSPAPAHTQSGSALLRCRPLPHDKMAALTPLMPDPGQWLFLDSLCSLFLSLPPLPTPCLPLALAVSCASSLFASFLRFLITEKVGVGEAVFADFPSLLGGVAGTSVQYTRSD</sequence>
<reference evidence="2 3" key="1">
    <citation type="submission" date="2019-05" db="EMBL/GenBank/DDBJ databases">
        <title>Another draft genome of Portunus trituberculatus and its Hox gene families provides insights of decapod evolution.</title>
        <authorList>
            <person name="Jeong J.-H."/>
            <person name="Song I."/>
            <person name="Kim S."/>
            <person name="Choi T."/>
            <person name="Kim D."/>
            <person name="Ryu S."/>
            <person name="Kim W."/>
        </authorList>
    </citation>
    <scope>NUCLEOTIDE SEQUENCE [LARGE SCALE GENOMIC DNA]</scope>
    <source>
        <tissue evidence="2">Muscle</tissue>
    </source>
</reference>
<evidence type="ECO:0000313" key="2">
    <source>
        <dbReference type="EMBL" id="MPC59990.1"/>
    </source>
</evidence>
<dbReference type="EMBL" id="VSRR010017059">
    <property type="protein sequence ID" value="MPC59990.1"/>
    <property type="molecule type" value="Genomic_DNA"/>
</dbReference>
<comment type="caution">
    <text evidence="2">The sequence shown here is derived from an EMBL/GenBank/DDBJ whole genome shotgun (WGS) entry which is preliminary data.</text>
</comment>
<evidence type="ECO:0000313" key="3">
    <source>
        <dbReference type="Proteomes" id="UP000324222"/>
    </source>
</evidence>
<dbReference type="AlphaFoldDB" id="A0A5B7GI73"/>
<protein>
    <submittedName>
        <fullName evidence="2">Uncharacterized protein</fullName>
    </submittedName>
</protein>
<keyword evidence="3" id="KW-1185">Reference proteome</keyword>
<name>A0A5B7GI73_PORTR</name>
<gene>
    <name evidence="2" type="ORF">E2C01_054024</name>
</gene>